<keyword evidence="1" id="KW-0963">Cytoplasm</keyword>
<sequence>MTRITDIPPELTEATAALVAATRTLMLAAATTTADIDAIRAASTSITEVADILGARPRSRPLRPALDGPARSRETGGQVPWTQFSHNPMGIPLAIYFGDDDARARLVPNALHEGPPDIMHGGFAAHLLDCMLGTLMQARGVRSVTASLELQYPRPTPLGEPLDLYSRIVDTVGRKTIAEGWIECNGERTVEARGIFVSVMPVVTAPVPG</sequence>
<keyword evidence="2" id="KW-0378">Hydrolase</keyword>
<evidence type="ECO:0000256" key="2">
    <source>
        <dbReference type="ARBA" id="ARBA00022801"/>
    </source>
</evidence>
<reference evidence="6 7" key="1">
    <citation type="submission" date="2018-06" db="EMBL/GenBank/DDBJ databases">
        <authorList>
            <consortium name="Pathogen Informatics"/>
            <person name="Doyle S."/>
        </authorList>
    </citation>
    <scope>NUCLEOTIDE SEQUENCE [LARGE SCALE GENOMIC DNA]</scope>
    <source>
        <strain evidence="6 7">NCTC13296</strain>
    </source>
</reference>
<dbReference type="RefSeq" id="WP_064064845.1">
    <property type="nucleotide sequence ID" value="NZ_LPZN01000050.1"/>
</dbReference>
<evidence type="ECO:0000256" key="4">
    <source>
        <dbReference type="ARBA" id="ARBA00023098"/>
    </source>
</evidence>
<name>A0A379LVA5_9NOCA</name>
<evidence type="ECO:0000313" key="7">
    <source>
        <dbReference type="Proteomes" id="UP000254569"/>
    </source>
</evidence>
<dbReference type="CDD" id="cd03443">
    <property type="entry name" value="PaaI_thioesterase"/>
    <property type="match status" value="1"/>
</dbReference>
<proteinExistence type="predicted"/>
<keyword evidence="3" id="KW-0276">Fatty acid metabolism</keyword>
<evidence type="ECO:0000256" key="3">
    <source>
        <dbReference type="ARBA" id="ARBA00022832"/>
    </source>
</evidence>
<dbReference type="GO" id="GO:0016787">
    <property type="term" value="F:hydrolase activity"/>
    <property type="evidence" value="ECO:0007669"/>
    <property type="project" value="UniProtKB-KW"/>
</dbReference>
<evidence type="ECO:0000256" key="1">
    <source>
        <dbReference type="ARBA" id="ARBA00022490"/>
    </source>
</evidence>
<organism evidence="6 7">
    <name type="scientific">Rhodococcus gordoniae</name>
    <dbReference type="NCBI Taxonomy" id="223392"/>
    <lineage>
        <taxon>Bacteria</taxon>
        <taxon>Bacillati</taxon>
        <taxon>Actinomycetota</taxon>
        <taxon>Actinomycetes</taxon>
        <taxon>Mycobacteriales</taxon>
        <taxon>Nocardiaceae</taxon>
        <taxon>Rhodococcus</taxon>
    </lineage>
</organism>
<dbReference type="Gene3D" id="3.10.129.10">
    <property type="entry name" value="Hotdog Thioesterase"/>
    <property type="match status" value="1"/>
</dbReference>
<dbReference type="PANTHER" id="PTHR12418:SF19">
    <property type="entry name" value="ACYL-COENZYME A THIOESTERASE THEM4"/>
    <property type="match status" value="1"/>
</dbReference>
<dbReference type="SUPFAM" id="SSF54637">
    <property type="entry name" value="Thioesterase/thiol ester dehydrase-isomerase"/>
    <property type="match status" value="1"/>
</dbReference>
<keyword evidence="7" id="KW-1185">Reference proteome</keyword>
<feature type="region of interest" description="Disordered" evidence="5">
    <location>
        <begin position="58"/>
        <end position="80"/>
    </location>
</feature>
<dbReference type="OrthoDB" id="5242242at2"/>
<evidence type="ECO:0000313" key="6">
    <source>
        <dbReference type="EMBL" id="SUE13949.1"/>
    </source>
</evidence>
<dbReference type="AlphaFoldDB" id="A0A379LVA5"/>
<dbReference type="Proteomes" id="UP000254569">
    <property type="component" value="Unassembled WGS sequence"/>
</dbReference>
<dbReference type="EMBL" id="UGVI01000001">
    <property type="protein sequence ID" value="SUE13949.1"/>
    <property type="molecule type" value="Genomic_DNA"/>
</dbReference>
<keyword evidence="4" id="KW-0443">Lipid metabolism</keyword>
<dbReference type="InterPro" id="IPR029069">
    <property type="entry name" value="HotDog_dom_sf"/>
</dbReference>
<dbReference type="PANTHER" id="PTHR12418">
    <property type="entry name" value="ACYL-COENZYME A THIOESTERASE THEM4"/>
    <property type="match status" value="1"/>
</dbReference>
<protein>
    <submittedName>
        <fullName evidence="6">Thioesterase</fullName>
    </submittedName>
</protein>
<dbReference type="GO" id="GO:0006631">
    <property type="term" value="P:fatty acid metabolic process"/>
    <property type="evidence" value="ECO:0007669"/>
    <property type="project" value="UniProtKB-KW"/>
</dbReference>
<accession>A0A379LVA5</accession>
<evidence type="ECO:0000256" key="5">
    <source>
        <dbReference type="SAM" id="MobiDB-lite"/>
    </source>
</evidence>
<dbReference type="InterPro" id="IPR052365">
    <property type="entry name" value="THEM4/THEM5_acyl-CoA_thioest"/>
</dbReference>
<gene>
    <name evidence="6" type="ORF">NCTC13296_00782</name>
</gene>